<dbReference type="EMBL" id="JBFCZG010000004">
    <property type="protein sequence ID" value="KAL3424003.1"/>
    <property type="molecule type" value="Genomic_DNA"/>
</dbReference>
<dbReference type="Proteomes" id="UP001629113">
    <property type="component" value="Unassembled WGS sequence"/>
</dbReference>
<dbReference type="PANTHER" id="PTHR24320">
    <property type="entry name" value="RETINOL DEHYDROGENASE"/>
    <property type="match status" value="1"/>
</dbReference>
<protein>
    <submittedName>
        <fullName evidence="4">Oxidoreductase</fullName>
    </submittedName>
</protein>
<organism evidence="4 5">
    <name type="scientific">Phlyctema vagabunda</name>
    <dbReference type="NCBI Taxonomy" id="108571"/>
    <lineage>
        <taxon>Eukaryota</taxon>
        <taxon>Fungi</taxon>
        <taxon>Dikarya</taxon>
        <taxon>Ascomycota</taxon>
        <taxon>Pezizomycotina</taxon>
        <taxon>Leotiomycetes</taxon>
        <taxon>Helotiales</taxon>
        <taxon>Dermateaceae</taxon>
        <taxon>Phlyctema</taxon>
    </lineage>
</organism>
<comment type="similarity">
    <text evidence="1">Belongs to the short-chain dehydrogenases/reductases (SDR) family.</text>
</comment>
<keyword evidence="2" id="KW-0521">NADP</keyword>
<accession>A0ABR4PL05</accession>
<dbReference type="PRINTS" id="PR00081">
    <property type="entry name" value="GDHRDH"/>
</dbReference>
<dbReference type="SUPFAM" id="SSF51735">
    <property type="entry name" value="NAD(P)-binding Rossmann-fold domains"/>
    <property type="match status" value="1"/>
</dbReference>
<sequence>MLYGLLNLGKGFKPDKDIPDLSGKVILVTGGNIGLGKESCLQLAKHSPEHIYLAARSPEKGEAAIRDIHTAIPGAKISFLRCDLASLDSVREAARDFISKSSRLDILILNAGVMALPPSTTKEGYEMQFGTNHVGHALLTKLLLPTLLKSAEGEHDVRVVALSSIGHVFAPSSGVDFNTIKTDQKDTSTWARYGASKLANILFIRELARRYPSIKAMAVHPGVVATNLYATFEGDSLVGKANQVLKRIFYQTTESGTRGQLWAATSKDVVSGEYYTPIGVLGQGTGLSKDVKLAEKLWDWTEGELKGFEV</sequence>
<name>A0ABR4PL05_9HELO</name>
<evidence type="ECO:0000256" key="1">
    <source>
        <dbReference type="ARBA" id="ARBA00006484"/>
    </source>
</evidence>
<evidence type="ECO:0000256" key="2">
    <source>
        <dbReference type="ARBA" id="ARBA00022857"/>
    </source>
</evidence>
<comment type="caution">
    <text evidence="4">The sequence shown here is derived from an EMBL/GenBank/DDBJ whole genome shotgun (WGS) entry which is preliminary data.</text>
</comment>
<keyword evidence="5" id="KW-1185">Reference proteome</keyword>
<reference evidence="4 5" key="1">
    <citation type="submission" date="2024-06" db="EMBL/GenBank/DDBJ databases">
        <title>Complete genome of Phlyctema vagabunda strain 19-DSS-EL-015.</title>
        <authorList>
            <person name="Fiorenzani C."/>
        </authorList>
    </citation>
    <scope>NUCLEOTIDE SEQUENCE [LARGE SCALE GENOMIC DNA]</scope>
    <source>
        <strain evidence="4 5">19-DSS-EL-015</strain>
    </source>
</reference>
<dbReference type="InterPro" id="IPR002347">
    <property type="entry name" value="SDR_fam"/>
</dbReference>
<evidence type="ECO:0000313" key="4">
    <source>
        <dbReference type="EMBL" id="KAL3424003.1"/>
    </source>
</evidence>
<dbReference type="Pfam" id="PF00106">
    <property type="entry name" value="adh_short"/>
    <property type="match status" value="1"/>
</dbReference>
<proteinExistence type="inferred from homology"/>
<dbReference type="InterPro" id="IPR036291">
    <property type="entry name" value="NAD(P)-bd_dom_sf"/>
</dbReference>
<gene>
    <name evidence="4" type="ORF">PVAG01_05750</name>
</gene>
<dbReference type="PANTHER" id="PTHR24320:SF282">
    <property type="entry name" value="WW DOMAIN-CONTAINING OXIDOREDUCTASE"/>
    <property type="match status" value="1"/>
</dbReference>
<evidence type="ECO:0000256" key="3">
    <source>
        <dbReference type="ARBA" id="ARBA00023002"/>
    </source>
</evidence>
<evidence type="ECO:0000313" key="5">
    <source>
        <dbReference type="Proteomes" id="UP001629113"/>
    </source>
</evidence>
<dbReference type="Gene3D" id="3.40.50.720">
    <property type="entry name" value="NAD(P)-binding Rossmann-like Domain"/>
    <property type="match status" value="1"/>
</dbReference>
<keyword evidence="3" id="KW-0560">Oxidoreductase</keyword>